<accession>A0ABP7WS54</accession>
<dbReference type="EMBL" id="BAAAZG010000052">
    <property type="protein sequence ID" value="GAA4095094.1"/>
    <property type="molecule type" value="Genomic_DNA"/>
</dbReference>
<evidence type="ECO:0000313" key="3">
    <source>
        <dbReference type="Proteomes" id="UP001500683"/>
    </source>
</evidence>
<keyword evidence="3" id="KW-1185">Reference proteome</keyword>
<feature type="region of interest" description="Disordered" evidence="1">
    <location>
        <begin position="35"/>
        <end position="55"/>
    </location>
</feature>
<dbReference type="Proteomes" id="UP001500683">
    <property type="component" value="Unassembled WGS sequence"/>
</dbReference>
<protein>
    <submittedName>
        <fullName evidence="2">Uncharacterized protein</fullName>
    </submittedName>
</protein>
<name>A0ABP7WS54_9ACTN</name>
<reference evidence="3" key="1">
    <citation type="journal article" date="2019" name="Int. J. Syst. Evol. Microbiol.">
        <title>The Global Catalogue of Microorganisms (GCM) 10K type strain sequencing project: providing services to taxonomists for standard genome sequencing and annotation.</title>
        <authorList>
            <consortium name="The Broad Institute Genomics Platform"/>
            <consortium name="The Broad Institute Genome Sequencing Center for Infectious Disease"/>
            <person name="Wu L."/>
            <person name="Ma J."/>
        </authorList>
    </citation>
    <scope>NUCLEOTIDE SEQUENCE [LARGE SCALE GENOMIC DNA]</scope>
    <source>
        <strain evidence="3">JCM 16702</strain>
    </source>
</reference>
<proteinExistence type="predicted"/>
<organism evidence="2 3">
    <name type="scientific">Actinomadura miaoliensis</name>
    <dbReference type="NCBI Taxonomy" id="430685"/>
    <lineage>
        <taxon>Bacteria</taxon>
        <taxon>Bacillati</taxon>
        <taxon>Actinomycetota</taxon>
        <taxon>Actinomycetes</taxon>
        <taxon>Streptosporangiales</taxon>
        <taxon>Thermomonosporaceae</taxon>
        <taxon>Actinomadura</taxon>
    </lineage>
</organism>
<evidence type="ECO:0000256" key="1">
    <source>
        <dbReference type="SAM" id="MobiDB-lite"/>
    </source>
</evidence>
<gene>
    <name evidence="2" type="ORF">GCM10022214_67510</name>
</gene>
<sequence>MAEPRKAAYLHLPPGDGDVARHVLPVAGVDGEMRHPAQVPGQADDQCRQFGTGVT</sequence>
<comment type="caution">
    <text evidence="2">The sequence shown here is derived from an EMBL/GenBank/DDBJ whole genome shotgun (WGS) entry which is preliminary data.</text>
</comment>
<evidence type="ECO:0000313" key="2">
    <source>
        <dbReference type="EMBL" id="GAA4095094.1"/>
    </source>
</evidence>